<feature type="transmembrane region" description="Helical" evidence="1">
    <location>
        <begin position="6"/>
        <end position="25"/>
    </location>
</feature>
<proteinExistence type="predicted"/>
<keyword evidence="1" id="KW-1133">Transmembrane helix</keyword>
<name>A0A6C0EDN7_9ZZZZ</name>
<keyword evidence="1" id="KW-0812">Transmembrane</keyword>
<dbReference type="AlphaFoldDB" id="A0A6C0EDN7"/>
<keyword evidence="1" id="KW-0472">Membrane</keyword>
<sequence>MFILLFLLLRYVYKLYFLIFIYLYYSYRKNNINKQLINIPNK</sequence>
<evidence type="ECO:0000313" key="2">
    <source>
        <dbReference type="EMBL" id="QHT27214.1"/>
    </source>
</evidence>
<dbReference type="EMBL" id="MN739816">
    <property type="protein sequence ID" value="QHT27214.1"/>
    <property type="molecule type" value="Genomic_DNA"/>
</dbReference>
<reference evidence="2" key="1">
    <citation type="journal article" date="2020" name="Nature">
        <title>Giant virus diversity and host interactions through global metagenomics.</title>
        <authorList>
            <person name="Schulz F."/>
            <person name="Roux S."/>
            <person name="Paez-Espino D."/>
            <person name="Jungbluth S."/>
            <person name="Walsh D.A."/>
            <person name="Denef V.J."/>
            <person name="McMahon K.D."/>
            <person name="Konstantinidis K.T."/>
            <person name="Eloe-Fadrosh E.A."/>
            <person name="Kyrpides N.C."/>
            <person name="Woyke T."/>
        </authorList>
    </citation>
    <scope>NUCLEOTIDE SEQUENCE</scope>
    <source>
        <strain evidence="2">GVMAG-M-3300023179-2</strain>
    </source>
</reference>
<evidence type="ECO:0000256" key="1">
    <source>
        <dbReference type="SAM" id="Phobius"/>
    </source>
</evidence>
<organism evidence="2">
    <name type="scientific">viral metagenome</name>
    <dbReference type="NCBI Taxonomy" id="1070528"/>
    <lineage>
        <taxon>unclassified sequences</taxon>
        <taxon>metagenomes</taxon>
        <taxon>organismal metagenomes</taxon>
    </lineage>
</organism>
<accession>A0A6C0EDN7</accession>
<protein>
    <submittedName>
        <fullName evidence="2">Uncharacterized protein</fullName>
    </submittedName>
</protein>